<comment type="similarity">
    <text evidence="2">Belongs to the UPF0126 family.</text>
</comment>
<dbReference type="Pfam" id="PF03458">
    <property type="entry name" value="Gly_transporter"/>
    <property type="match status" value="2"/>
</dbReference>
<feature type="transmembrane region" description="Helical" evidence="7">
    <location>
        <begin position="113"/>
        <end position="137"/>
    </location>
</feature>
<evidence type="ECO:0000256" key="5">
    <source>
        <dbReference type="ARBA" id="ARBA00022989"/>
    </source>
</evidence>
<evidence type="ECO:0000256" key="2">
    <source>
        <dbReference type="ARBA" id="ARBA00008193"/>
    </source>
</evidence>
<organism evidence="9 10">
    <name type="scientific">Portibacter lacus</name>
    <dbReference type="NCBI Taxonomy" id="1099794"/>
    <lineage>
        <taxon>Bacteria</taxon>
        <taxon>Pseudomonadati</taxon>
        <taxon>Bacteroidota</taxon>
        <taxon>Saprospiria</taxon>
        <taxon>Saprospirales</taxon>
        <taxon>Haliscomenobacteraceae</taxon>
        <taxon>Portibacter</taxon>
    </lineage>
</organism>
<comment type="subcellular location">
    <subcellularLocation>
        <location evidence="1">Cell membrane</location>
        <topology evidence="1">Multi-pass membrane protein</topology>
    </subcellularLocation>
</comment>
<dbReference type="InterPro" id="IPR005115">
    <property type="entry name" value="Gly_transporter"/>
</dbReference>
<feature type="domain" description="Glycine transporter" evidence="8">
    <location>
        <begin position="7"/>
        <end position="80"/>
    </location>
</feature>
<feature type="transmembrane region" description="Helical" evidence="7">
    <location>
        <begin position="63"/>
        <end position="79"/>
    </location>
</feature>
<feature type="transmembrane region" description="Helical" evidence="7">
    <location>
        <begin position="6"/>
        <end position="24"/>
    </location>
</feature>
<feature type="transmembrane region" description="Helical" evidence="7">
    <location>
        <begin position="171"/>
        <end position="190"/>
    </location>
</feature>
<keyword evidence="10" id="KW-1185">Reference proteome</keyword>
<name>A0AA37SV63_9BACT</name>
<evidence type="ECO:0000313" key="10">
    <source>
        <dbReference type="Proteomes" id="UP001156666"/>
    </source>
</evidence>
<dbReference type="GO" id="GO:0005886">
    <property type="term" value="C:plasma membrane"/>
    <property type="evidence" value="ECO:0007669"/>
    <property type="project" value="UniProtKB-SubCell"/>
</dbReference>
<evidence type="ECO:0000259" key="8">
    <source>
        <dbReference type="Pfam" id="PF03458"/>
    </source>
</evidence>
<dbReference type="RefSeq" id="WP_235295403.1">
    <property type="nucleotide sequence ID" value="NZ_BSOH01000036.1"/>
</dbReference>
<dbReference type="EMBL" id="BSOH01000036">
    <property type="protein sequence ID" value="GLR19765.1"/>
    <property type="molecule type" value="Genomic_DNA"/>
</dbReference>
<dbReference type="AlphaFoldDB" id="A0AA37SV63"/>
<reference evidence="9" key="1">
    <citation type="journal article" date="2014" name="Int. J. Syst. Evol. Microbiol.">
        <title>Complete genome sequence of Corynebacterium casei LMG S-19264T (=DSM 44701T), isolated from a smear-ripened cheese.</title>
        <authorList>
            <consortium name="US DOE Joint Genome Institute (JGI-PGF)"/>
            <person name="Walter F."/>
            <person name="Albersmeier A."/>
            <person name="Kalinowski J."/>
            <person name="Ruckert C."/>
        </authorList>
    </citation>
    <scope>NUCLEOTIDE SEQUENCE</scope>
    <source>
        <strain evidence="9">NBRC 108769</strain>
    </source>
</reference>
<sequence>MSIIYSIDLIGTFVFAISGVMTGISKKFDIFGTLVLGFVTAIGGGTLRDMLTGALPVAWIQDINYVILIIAALPMVYLFQKQILKLRKTMFLFDSIGIGLFTVLGVQKTLALGLSPIICILMGAIGAVFGGVLRDTLSNEVPLIFRKEIYATACLLGGTIFYFLLQLAIPIYVAQSISIFIVILIRILAVRNHWSLNFNK</sequence>
<dbReference type="PANTHER" id="PTHR30506:SF3">
    <property type="entry name" value="UPF0126 INNER MEMBRANE PROTEIN YADS-RELATED"/>
    <property type="match status" value="1"/>
</dbReference>
<evidence type="ECO:0000256" key="3">
    <source>
        <dbReference type="ARBA" id="ARBA00022475"/>
    </source>
</evidence>
<keyword evidence="3" id="KW-1003">Cell membrane</keyword>
<reference evidence="9" key="2">
    <citation type="submission" date="2023-01" db="EMBL/GenBank/DDBJ databases">
        <title>Draft genome sequence of Portibacter lacus strain NBRC 108769.</title>
        <authorList>
            <person name="Sun Q."/>
            <person name="Mori K."/>
        </authorList>
    </citation>
    <scope>NUCLEOTIDE SEQUENCE</scope>
    <source>
        <strain evidence="9">NBRC 108769</strain>
    </source>
</reference>
<keyword evidence="4 7" id="KW-0812">Transmembrane</keyword>
<feature type="domain" description="Glycine transporter" evidence="8">
    <location>
        <begin position="92"/>
        <end position="164"/>
    </location>
</feature>
<dbReference type="Proteomes" id="UP001156666">
    <property type="component" value="Unassembled WGS sequence"/>
</dbReference>
<keyword evidence="5 7" id="KW-1133">Transmembrane helix</keyword>
<proteinExistence type="inferred from homology"/>
<accession>A0AA37SV63</accession>
<protein>
    <submittedName>
        <fullName evidence="9">Membrane protein</fullName>
    </submittedName>
</protein>
<dbReference type="PANTHER" id="PTHR30506">
    <property type="entry name" value="INNER MEMBRANE PROTEIN"/>
    <property type="match status" value="1"/>
</dbReference>
<evidence type="ECO:0000256" key="1">
    <source>
        <dbReference type="ARBA" id="ARBA00004651"/>
    </source>
</evidence>
<comment type="caution">
    <text evidence="9">The sequence shown here is derived from an EMBL/GenBank/DDBJ whole genome shotgun (WGS) entry which is preliminary data.</text>
</comment>
<evidence type="ECO:0000256" key="4">
    <source>
        <dbReference type="ARBA" id="ARBA00022692"/>
    </source>
</evidence>
<gene>
    <name evidence="9" type="ORF">GCM10007940_43810</name>
</gene>
<evidence type="ECO:0000313" key="9">
    <source>
        <dbReference type="EMBL" id="GLR19765.1"/>
    </source>
</evidence>
<evidence type="ECO:0000256" key="7">
    <source>
        <dbReference type="SAM" id="Phobius"/>
    </source>
</evidence>
<keyword evidence="6 7" id="KW-0472">Membrane</keyword>
<evidence type="ECO:0000256" key="6">
    <source>
        <dbReference type="ARBA" id="ARBA00023136"/>
    </source>
</evidence>
<feature type="transmembrane region" description="Helical" evidence="7">
    <location>
        <begin position="31"/>
        <end position="51"/>
    </location>
</feature>